<dbReference type="Proteomes" id="UP000006727">
    <property type="component" value="Chromosome 5"/>
</dbReference>
<reference evidence="12 14" key="1">
    <citation type="journal article" date="2008" name="Science">
        <title>The Physcomitrella genome reveals evolutionary insights into the conquest of land by plants.</title>
        <authorList>
            <person name="Rensing S."/>
            <person name="Lang D."/>
            <person name="Zimmer A."/>
            <person name="Terry A."/>
            <person name="Salamov A."/>
            <person name="Shapiro H."/>
            <person name="Nishiyama T."/>
            <person name="Perroud P.-F."/>
            <person name="Lindquist E."/>
            <person name="Kamisugi Y."/>
            <person name="Tanahashi T."/>
            <person name="Sakakibara K."/>
            <person name="Fujita T."/>
            <person name="Oishi K."/>
            <person name="Shin-I T."/>
            <person name="Kuroki Y."/>
            <person name="Toyoda A."/>
            <person name="Suzuki Y."/>
            <person name="Hashimoto A."/>
            <person name="Yamaguchi K."/>
            <person name="Sugano A."/>
            <person name="Kohara Y."/>
            <person name="Fujiyama A."/>
            <person name="Anterola A."/>
            <person name="Aoki S."/>
            <person name="Ashton N."/>
            <person name="Barbazuk W.B."/>
            <person name="Barker E."/>
            <person name="Bennetzen J."/>
            <person name="Bezanilla M."/>
            <person name="Blankenship R."/>
            <person name="Cho S.H."/>
            <person name="Dutcher S."/>
            <person name="Estelle M."/>
            <person name="Fawcett J.A."/>
            <person name="Gundlach H."/>
            <person name="Hanada K."/>
            <person name="Heyl A."/>
            <person name="Hicks K.A."/>
            <person name="Hugh J."/>
            <person name="Lohr M."/>
            <person name="Mayer K."/>
            <person name="Melkozernov A."/>
            <person name="Murata T."/>
            <person name="Nelson D."/>
            <person name="Pils B."/>
            <person name="Prigge M."/>
            <person name="Reiss B."/>
            <person name="Renner T."/>
            <person name="Rombauts S."/>
            <person name="Rushton P."/>
            <person name="Sanderfoot A."/>
            <person name="Schween G."/>
            <person name="Shiu S.-H."/>
            <person name="Stueber K."/>
            <person name="Theodoulou F.L."/>
            <person name="Tu H."/>
            <person name="Van de Peer Y."/>
            <person name="Verrier P.J."/>
            <person name="Waters E."/>
            <person name="Wood A."/>
            <person name="Yang L."/>
            <person name="Cove D."/>
            <person name="Cuming A."/>
            <person name="Hasebe M."/>
            <person name="Lucas S."/>
            <person name="Mishler D.B."/>
            <person name="Reski R."/>
            <person name="Grigoriev I."/>
            <person name="Quatrano R.S."/>
            <person name="Boore J.L."/>
        </authorList>
    </citation>
    <scope>NUCLEOTIDE SEQUENCE [LARGE SCALE GENOMIC DNA]</scope>
    <source>
        <strain evidence="13 14">cv. Gransden 2004</strain>
    </source>
</reference>
<dbReference type="PANTHER" id="PTHR19229:SF36">
    <property type="entry name" value="ATP-BINDING CASSETTE SUB-FAMILY A MEMBER 2"/>
    <property type="match status" value="1"/>
</dbReference>
<evidence type="ECO:0000256" key="6">
    <source>
        <dbReference type="ARBA" id="ARBA00022741"/>
    </source>
</evidence>
<dbReference type="Gramene" id="Pp3c5_21220V3.1">
    <property type="protein sequence ID" value="Pp3c5_21220V3.1"/>
    <property type="gene ID" value="Pp3c5_21220"/>
</dbReference>
<organism evidence="12">
    <name type="scientific">Physcomitrium patens</name>
    <name type="common">Spreading-leaved earth moss</name>
    <name type="synonym">Physcomitrella patens</name>
    <dbReference type="NCBI Taxonomy" id="3218"/>
    <lineage>
        <taxon>Eukaryota</taxon>
        <taxon>Viridiplantae</taxon>
        <taxon>Streptophyta</taxon>
        <taxon>Embryophyta</taxon>
        <taxon>Bryophyta</taxon>
        <taxon>Bryophytina</taxon>
        <taxon>Bryopsida</taxon>
        <taxon>Funariidae</taxon>
        <taxon>Funariales</taxon>
        <taxon>Funariaceae</taxon>
        <taxon>Physcomitrium</taxon>
    </lineage>
</organism>
<reference evidence="12 14" key="2">
    <citation type="journal article" date="2018" name="Plant J.">
        <title>The Physcomitrella patens chromosome-scale assembly reveals moss genome structure and evolution.</title>
        <authorList>
            <person name="Lang D."/>
            <person name="Ullrich K.K."/>
            <person name="Murat F."/>
            <person name="Fuchs J."/>
            <person name="Jenkins J."/>
            <person name="Haas F.B."/>
            <person name="Piednoel M."/>
            <person name="Gundlach H."/>
            <person name="Van Bel M."/>
            <person name="Meyberg R."/>
            <person name="Vives C."/>
            <person name="Morata J."/>
            <person name="Symeonidi A."/>
            <person name="Hiss M."/>
            <person name="Muchero W."/>
            <person name="Kamisugi Y."/>
            <person name="Saleh O."/>
            <person name="Blanc G."/>
            <person name="Decker E.L."/>
            <person name="van Gessel N."/>
            <person name="Grimwood J."/>
            <person name="Hayes R.D."/>
            <person name="Graham S.W."/>
            <person name="Gunter L.E."/>
            <person name="McDaniel S.F."/>
            <person name="Hoernstein S.N.W."/>
            <person name="Larsson A."/>
            <person name="Li F.W."/>
            <person name="Perroud P.F."/>
            <person name="Phillips J."/>
            <person name="Ranjan P."/>
            <person name="Rokshar D.S."/>
            <person name="Rothfels C.J."/>
            <person name="Schneider L."/>
            <person name="Shu S."/>
            <person name="Stevenson D.W."/>
            <person name="Thummler F."/>
            <person name="Tillich M."/>
            <person name="Villarreal Aguilar J.C."/>
            <person name="Widiez T."/>
            <person name="Wong G.K."/>
            <person name="Wymore A."/>
            <person name="Zhang Y."/>
            <person name="Zimmer A.D."/>
            <person name="Quatrano R.S."/>
            <person name="Mayer K.F.X."/>
            <person name="Goodstein D."/>
            <person name="Casacuberta J.M."/>
            <person name="Vandepoele K."/>
            <person name="Reski R."/>
            <person name="Cuming A.C."/>
            <person name="Tuskan G.A."/>
            <person name="Maumus F."/>
            <person name="Salse J."/>
            <person name="Schmutz J."/>
            <person name="Rensing S.A."/>
        </authorList>
    </citation>
    <scope>NUCLEOTIDE SEQUENCE [LARGE SCALE GENOMIC DNA]</scope>
    <source>
        <strain evidence="13 14">cv. Gransden 2004</strain>
    </source>
</reference>
<evidence type="ECO:0000256" key="10">
    <source>
        <dbReference type="SAM" id="Phobius"/>
    </source>
</evidence>
<dbReference type="InterPro" id="IPR026082">
    <property type="entry name" value="ABCA"/>
</dbReference>
<sequence>MPNFFGAMATGVEMMERDQGAALLGDYSPRSAKSGRRSMSLEEKRALPPVRGQDQLQALLRRQWLHKRRGWQQTIMEILSPLLLMTLLVWGWSRSVEETHVAEIFVNHTLPISFMLKENMLSNSKSLLQLCPPSLLAQQQLSPEELRRLVELIRLKVGHSFGGTLFHNLTSKPSSTITNIQSMSPALAVLSLQCVESAMQITTVIKSFDAYNGPLPVPSFDAFVQAHLLLKRTLKAGEGKQFEDALRAQRLFGNVLGNLLQLGCITFVPDTPEVTALVEYLTTSTEFFKDVYGGIFQSEKDAEKHALTSVQLERPTWAIIVVEHLDIVGGNVDYKIRMNFTTVPSTWDTLHKRRKGLLSYYKRYYTSGFLSLQDAINGYVLQLAPKQKQADLFTHKPMWAAPFPTPAHMRNKFFHKVGPLLEIMLCFTAFYPLGMFVKGMVEDKESRAKQTMLTMGLKPWVFSVSWHMTYLATFMLNSICMTILMSMTIFHRSDPSLLFVMYFFFTTSLISFGFFLSVFFSRSKLAAIAAIFSLFAALMPRYLFFRTSNGQAIVGKTIASLLPPTAYAFGVDLVAHYEGSGYGLTWADIGEDGFSIWRVLMLLLADSVLYILLAWYLEQVIPSGYAARQSPWFLFSPSYWHKCAGNNHTDTYQKLSTTDEMDDIVEGDIEPLFSSGDEAAIRIEGLRKVYNDGKVAVTGLCLDFFENNVTALLGHNGAGKSTTISMLTGMIQPTSGDAKILGYSILSNMNDVRRIIGFCPQQNVLFGYLTVKEHLELYAAVKGVPRHSIPLVVGDMIVSLELKGKTETRVACLSGGMQRKLQVGLAMIGDSRVVFLDEPTCGLDPQSRRSVWDLLRSFKHGRAIVLTTHYMDEADLLCDRIAIMSEGRLRCCGTSLFLKSKFGVGYNLRMTRNNLSSSDATAVAALVKHYVPQAIPLSSAGGEISFQLPSSNKAAFSQLFQELEGKLGAFSVSSYGVSMTTLEEVFLRLADNDESPLKHQKHCIPPNDLPSTFTVEIPSCKPSFSIEKRKRSRTRAFKQMFLKRAIIAKRDMKAFANSVLLPVVAIGLVMLIMKLNIDPAGPQLQINFDMYSRTVTGRKEFPPVAVIPVAGPIPSNYLPLQGGSKFVRFDPDDAVNNSIQISQQLLSSLFCVPARFGAVVINDTLWPRTNFTSQQTDETIGKLWKSYKAETGNGLSSAVTLMYNTTSDHSFPALIQELAQMTFRARTKNASATLHMSSHPLPLTKNEALLVQNILTGLAALFTLIPLSYCAASFAVFVVQEREVKAKLLQMVSGASTFSYWAAAYVWDMLTYLIIVSTTMLVLVLYKDQSFTGSWAKASAAIALLIAFGLAVVPLTYCYSFAFSNHANAQVAIAGIHLITGFGALGSNILLASLENTKVLSERLILVYQFFPPYNLGKGLANLAALDLESTMDGRPSNPCRWDVTGHSLALMLVEAVGFACLTLIIDSSSWLPSWLSFTAHSTSKPSMYLEVNTIEEDDDVRTERQRVEGGLAAKDTVVVYKLNKMYPGQGVDEAKVAVRNLSLGIPPGQCFGFLGVNGAGKTTTLSILSGDTKPTSGDVFITGNSVLSKLPASQKQIGYCPQFNPLLDLMTAREHLHMYASLKGVPSQSVRKVVTDLVQAVGLEKYVDQLAGSYSGGNKRKLALCIAMIGDPAVLFLDEPSSGMDPVTRRAMWNLILNAVVEKNMSAVLTTHSMEECEALCGRVGVMVAGSLVCLGSVQHIKSQFGQGYTVELQCSRAASLTDLHHFMKSEFPGSVLEEERMLRVKYSLPRNSHSLSHVFSSLEKAKYDLDLDDYSVSQSTLEQIFLSMASDRNVDRAQRPMKSDTHVCEV</sequence>
<dbReference type="Pfam" id="PF23321">
    <property type="entry name" value="R1_ABCA1"/>
    <property type="match status" value="1"/>
</dbReference>
<dbReference type="GO" id="GO:0016020">
    <property type="term" value="C:membrane"/>
    <property type="evidence" value="ECO:0007669"/>
    <property type="project" value="UniProtKB-SubCell"/>
</dbReference>
<evidence type="ECO:0000256" key="4">
    <source>
        <dbReference type="ARBA" id="ARBA00022692"/>
    </source>
</evidence>
<evidence type="ECO:0000313" key="13">
    <source>
        <dbReference type="EnsemblPlants" id="Pp3c5_21220V3.1"/>
    </source>
</evidence>
<dbReference type="EnsemblPlants" id="Pp3c5_21220V3.3">
    <property type="protein sequence ID" value="Pp3c5_21220V3.3"/>
    <property type="gene ID" value="Pp3c5_21220"/>
</dbReference>
<dbReference type="RefSeq" id="XP_024376523.1">
    <property type="nucleotide sequence ID" value="XM_024520755.2"/>
</dbReference>
<feature type="domain" description="ABC transporter" evidence="11">
    <location>
        <begin position="681"/>
        <end position="911"/>
    </location>
</feature>
<dbReference type="GO" id="GO:0005319">
    <property type="term" value="F:lipid transporter activity"/>
    <property type="evidence" value="ECO:0000318"/>
    <property type="project" value="GO_Central"/>
</dbReference>
<dbReference type="FunCoup" id="A0A2K1KKL1">
    <property type="interactions" value="1578"/>
</dbReference>
<feature type="transmembrane region" description="Helical" evidence="10">
    <location>
        <begin position="1054"/>
        <end position="1073"/>
    </location>
</feature>
<dbReference type="PANTHER" id="PTHR19229">
    <property type="entry name" value="ATP-BINDING CASSETTE TRANSPORTER SUBFAMILY A ABCA"/>
    <property type="match status" value="1"/>
</dbReference>
<dbReference type="Gramene" id="Pp3c5_21220V3.3">
    <property type="protein sequence ID" value="Pp3c5_21220V3.3"/>
    <property type="gene ID" value="Pp3c5_21220"/>
</dbReference>
<feature type="transmembrane region" description="Helical" evidence="10">
    <location>
        <begin position="595"/>
        <end position="617"/>
    </location>
</feature>
<feature type="domain" description="ABC transporter" evidence="11">
    <location>
        <begin position="1521"/>
        <end position="1755"/>
    </location>
</feature>
<evidence type="ECO:0000256" key="5">
    <source>
        <dbReference type="ARBA" id="ARBA00022737"/>
    </source>
</evidence>
<feature type="transmembrane region" description="Helical" evidence="10">
    <location>
        <begin position="1371"/>
        <end position="1394"/>
    </location>
</feature>
<feature type="transmembrane region" description="Helical" evidence="10">
    <location>
        <begin position="1338"/>
        <end position="1359"/>
    </location>
</feature>
<dbReference type="GO" id="GO:0140359">
    <property type="term" value="F:ABC-type transporter activity"/>
    <property type="evidence" value="ECO:0007669"/>
    <property type="project" value="InterPro"/>
</dbReference>
<dbReference type="STRING" id="3218.A0A2K1KKL1"/>
<evidence type="ECO:0000313" key="12">
    <source>
        <dbReference type="EMBL" id="PNR54305.1"/>
    </source>
</evidence>
<dbReference type="InterPro" id="IPR027417">
    <property type="entry name" value="P-loop_NTPase"/>
</dbReference>
<dbReference type="GO" id="GO:0042626">
    <property type="term" value="F:ATPase-coupled transmembrane transporter activity"/>
    <property type="evidence" value="ECO:0000318"/>
    <property type="project" value="GO_Central"/>
</dbReference>
<dbReference type="InterPro" id="IPR003439">
    <property type="entry name" value="ABC_transporter-like_ATP-bd"/>
</dbReference>
<dbReference type="PROSITE" id="PS50893">
    <property type="entry name" value="ABC_TRANSPORTER_2"/>
    <property type="match status" value="2"/>
</dbReference>
<dbReference type="FunFam" id="3.40.50.300:FF:000933">
    <property type="entry name" value="ABC transporter A family member 7"/>
    <property type="match status" value="1"/>
</dbReference>
<dbReference type="EMBL" id="ABEU02000005">
    <property type="protein sequence ID" value="PNR54305.1"/>
    <property type="molecule type" value="Genomic_DNA"/>
</dbReference>
<evidence type="ECO:0000256" key="2">
    <source>
        <dbReference type="ARBA" id="ARBA00008526"/>
    </source>
</evidence>
<evidence type="ECO:0000256" key="3">
    <source>
        <dbReference type="ARBA" id="ARBA00022448"/>
    </source>
</evidence>
<dbReference type="SMART" id="SM00382">
    <property type="entry name" value="AAA"/>
    <property type="match status" value="2"/>
</dbReference>
<name>A0A2K1KKL1_PHYPA</name>
<dbReference type="SUPFAM" id="SSF52540">
    <property type="entry name" value="P-loop containing nucleoside triphosphate hydrolases"/>
    <property type="match status" value="2"/>
</dbReference>
<feature type="transmembrane region" description="Helical" evidence="10">
    <location>
        <begin position="1300"/>
        <end position="1326"/>
    </location>
</feature>
<keyword evidence="5" id="KW-0677">Repeat</keyword>
<feature type="transmembrane region" description="Helical" evidence="10">
    <location>
        <begin position="1254"/>
        <end position="1279"/>
    </location>
</feature>
<dbReference type="GO" id="GO:0016887">
    <property type="term" value="F:ATP hydrolysis activity"/>
    <property type="evidence" value="ECO:0007669"/>
    <property type="project" value="InterPro"/>
</dbReference>
<evidence type="ECO:0000313" key="14">
    <source>
        <dbReference type="Proteomes" id="UP000006727"/>
    </source>
</evidence>
<dbReference type="PROSITE" id="PS00211">
    <property type="entry name" value="ABC_TRANSPORTER_1"/>
    <property type="match status" value="2"/>
</dbReference>
<keyword evidence="4 10" id="KW-0812">Transmembrane</keyword>
<dbReference type="CDD" id="cd03263">
    <property type="entry name" value="ABC_subfamily_A"/>
    <property type="match status" value="2"/>
</dbReference>
<dbReference type="InterPro" id="IPR017871">
    <property type="entry name" value="ABC_transporter-like_CS"/>
</dbReference>
<dbReference type="InterPro" id="IPR013525">
    <property type="entry name" value="ABC2_TM"/>
</dbReference>
<dbReference type="GeneID" id="112282736"/>
<proteinExistence type="inferred from homology"/>
<evidence type="ECO:0000256" key="9">
    <source>
        <dbReference type="ARBA" id="ARBA00023136"/>
    </source>
</evidence>
<comment type="similarity">
    <text evidence="2">Belongs to the ABC transporter superfamily. ABCA family. CPR flippase (TC 3.A.1.211) subfamily.</text>
</comment>
<reference evidence="13" key="3">
    <citation type="submission" date="2020-12" db="UniProtKB">
        <authorList>
            <consortium name="EnsemblPlants"/>
        </authorList>
    </citation>
    <scope>IDENTIFICATION</scope>
</reference>
<evidence type="ECO:0000256" key="7">
    <source>
        <dbReference type="ARBA" id="ARBA00022840"/>
    </source>
</evidence>
<evidence type="ECO:0000256" key="8">
    <source>
        <dbReference type="ARBA" id="ARBA00022989"/>
    </source>
</evidence>
<dbReference type="EnsemblPlants" id="Pp3c5_21220V3.1">
    <property type="protein sequence ID" value="Pp3c5_21220V3.1"/>
    <property type="gene ID" value="Pp3c5_21220"/>
</dbReference>
<feature type="transmembrane region" description="Helical" evidence="10">
    <location>
        <begin position="525"/>
        <end position="545"/>
    </location>
</feature>
<dbReference type="Gene3D" id="3.40.50.300">
    <property type="entry name" value="P-loop containing nucleotide triphosphate hydrolases"/>
    <property type="match status" value="2"/>
</dbReference>
<keyword evidence="14" id="KW-1185">Reference proteome</keyword>
<feature type="transmembrane region" description="Helical" evidence="10">
    <location>
        <begin position="460"/>
        <end position="485"/>
    </location>
</feature>
<evidence type="ECO:0000259" key="11">
    <source>
        <dbReference type="PROSITE" id="PS50893"/>
    </source>
</evidence>
<keyword evidence="7" id="KW-0067">ATP-binding</keyword>
<protein>
    <recommendedName>
        <fullName evidence="11">ABC transporter domain-containing protein</fullName>
    </recommendedName>
</protein>
<keyword evidence="3" id="KW-0813">Transport</keyword>
<dbReference type="GO" id="GO:0005524">
    <property type="term" value="F:ATP binding"/>
    <property type="evidence" value="ECO:0007669"/>
    <property type="project" value="UniProtKB-KW"/>
</dbReference>
<gene>
    <name evidence="13" type="primary">LOC112282736</name>
    <name evidence="12" type="ORF">PHYPA_007982</name>
</gene>
<feature type="transmembrane region" description="Helical" evidence="10">
    <location>
        <begin position="419"/>
        <end position="440"/>
    </location>
</feature>
<keyword evidence="8 10" id="KW-1133">Transmembrane helix</keyword>
<dbReference type="Pfam" id="PF00005">
    <property type="entry name" value="ABC_tran"/>
    <property type="match status" value="2"/>
</dbReference>
<feature type="transmembrane region" description="Helical" evidence="10">
    <location>
        <begin position="497"/>
        <end position="519"/>
    </location>
</feature>
<dbReference type="InterPro" id="IPR056264">
    <property type="entry name" value="R2_ABCA1-4-like"/>
</dbReference>
<dbReference type="InterPro" id="IPR003593">
    <property type="entry name" value="AAA+_ATPase"/>
</dbReference>
<accession>A0A2K1KKL1</accession>
<dbReference type="Pfam" id="PF12698">
    <property type="entry name" value="ABC2_membrane_3"/>
    <property type="match status" value="2"/>
</dbReference>
<comment type="subcellular location">
    <subcellularLocation>
        <location evidence="1">Membrane</location>
        <topology evidence="1">Multi-pass membrane protein</topology>
    </subcellularLocation>
</comment>
<evidence type="ECO:0000256" key="1">
    <source>
        <dbReference type="ARBA" id="ARBA00004141"/>
    </source>
</evidence>
<keyword evidence="9 10" id="KW-0472">Membrane</keyword>
<keyword evidence="6" id="KW-0547">Nucleotide-binding</keyword>
<dbReference type="PaxDb" id="3218-PP1S218_72V6.1"/>
<dbReference type="GO" id="GO:0006869">
    <property type="term" value="P:lipid transport"/>
    <property type="evidence" value="ECO:0000318"/>
    <property type="project" value="GO_Central"/>
</dbReference>
<dbReference type="FunFam" id="3.40.50.300:FF:000335">
    <property type="entry name" value="ATP binding cassette subfamily A member 5"/>
    <property type="match status" value="1"/>
</dbReference>